<sequence length="72" mass="8354">MRTEISIGPREVIIDRAWSKETYMNVDNIHTDINYSMFEIECLDGERTLILGYEKDPIMSAHIGKNVTLEVH</sequence>
<accession>A0ABS0QM64</accession>
<reference evidence="1 2" key="1">
    <citation type="submission" date="2020-12" db="EMBL/GenBank/DDBJ databases">
        <title>Genomic analysis of Staphylococcus felis from a cat with skin infection.</title>
        <authorList>
            <person name="Aslantas O."/>
            <person name="Keskin O."/>
            <person name="Buyukaltay K."/>
            <person name="Gullu Yucetepe A."/>
        </authorList>
    </citation>
    <scope>NUCLEOTIDE SEQUENCE [LARGE SCALE GENOMIC DNA]</scope>
    <source>
        <strain evidence="1 2">HARRANVET</strain>
    </source>
</reference>
<keyword evidence="2" id="KW-1185">Reference proteome</keyword>
<evidence type="ECO:0000313" key="2">
    <source>
        <dbReference type="Proteomes" id="UP000597038"/>
    </source>
</evidence>
<comment type="caution">
    <text evidence="1">The sequence shown here is derived from an EMBL/GenBank/DDBJ whole genome shotgun (WGS) entry which is preliminary data.</text>
</comment>
<dbReference type="EMBL" id="JAEDAQ010000002">
    <property type="protein sequence ID" value="MBH9580101.1"/>
    <property type="molecule type" value="Genomic_DNA"/>
</dbReference>
<dbReference type="Proteomes" id="UP000597038">
    <property type="component" value="Unassembled WGS sequence"/>
</dbReference>
<name>A0ABS0QM64_9STAP</name>
<evidence type="ECO:0000313" key="1">
    <source>
        <dbReference type="EMBL" id="MBH9580101.1"/>
    </source>
</evidence>
<proteinExistence type="predicted"/>
<protein>
    <submittedName>
        <fullName evidence="1">Uncharacterized protein</fullName>
    </submittedName>
</protein>
<dbReference type="RefSeq" id="WP_115870746.1">
    <property type="nucleotide sequence ID" value="NZ_JAEDAQ010000002.1"/>
</dbReference>
<gene>
    <name evidence="1" type="ORF">I9026_01780</name>
</gene>
<organism evidence="1 2">
    <name type="scientific">Staphylococcus felis</name>
    <dbReference type="NCBI Taxonomy" id="46127"/>
    <lineage>
        <taxon>Bacteria</taxon>
        <taxon>Bacillati</taxon>
        <taxon>Bacillota</taxon>
        <taxon>Bacilli</taxon>
        <taxon>Bacillales</taxon>
        <taxon>Staphylococcaceae</taxon>
        <taxon>Staphylococcus</taxon>
    </lineage>
</organism>